<name>A0ABV6MMC8_9PSEU</name>
<sequence length="205" mass="22202">MSLRYYYYISDAKVDMLLPQVDPGFAAKRTTEFGIGLNPLSGKRKRETTPDRVVRLERVIQHIDDFCDVGTIDEPGQYFRGRLAMRVQQAPGFVYFAGATGDTVVGLGGSSGHIIGGAKPKEDDGTARSMLPGMVQGLTAISDDEAPDGALELAYLAQRNARGDEQEVEFIAKRLRHGPSPYPELDGGRSVNVLVGSPLFVALAD</sequence>
<keyword evidence="2" id="KW-1185">Reference proteome</keyword>
<accession>A0ABV6MMC8</accession>
<dbReference type="NCBIfam" id="NF040893">
    <property type="entry name" value="SAVMC3_10250"/>
    <property type="match status" value="1"/>
</dbReference>
<dbReference type="Pfam" id="PF22880">
    <property type="entry name" value="DUF7019"/>
    <property type="match status" value="1"/>
</dbReference>
<dbReference type="EMBL" id="JBHLUD010000002">
    <property type="protein sequence ID" value="MFC0541449.1"/>
    <property type="molecule type" value="Genomic_DNA"/>
</dbReference>
<protein>
    <submittedName>
        <fullName evidence="1">DUF7019 family protein</fullName>
    </submittedName>
</protein>
<gene>
    <name evidence="1" type="ORF">ACFFH7_08135</name>
</gene>
<comment type="caution">
    <text evidence="1">The sequence shown here is derived from an EMBL/GenBank/DDBJ whole genome shotgun (WGS) entry which is preliminary data.</text>
</comment>
<evidence type="ECO:0000313" key="1">
    <source>
        <dbReference type="EMBL" id="MFC0541449.1"/>
    </source>
</evidence>
<dbReference type="RefSeq" id="WP_273942539.1">
    <property type="nucleotide sequence ID" value="NZ_CP097263.1"/>
</dbReference>
<reference evidence="1 2" key="1">
    <citation type="submission" date="2024-09" db="EMBL/GenBank/DDBJ databases">
        <authorList>
            <person name="Sun Q."/>
            <person name="Mori K."/>
        </authorList>
    </citation>
    <scope>NUCLEOTIDE SEQUENCE [LARGE SCALE GENOMIC DNA]</scope>
    <source>
        <strain evidence="1 2">TBRC 1432</strain>
    </source>
</reference>
<organism evidence="1 2">
    <name type="scientific">Kutzneria chonburiensis</name>
    <dbReference type="NCBI Taxonomy" id="1483604"/>
    <lineage>
        <taxon>Bacteria</taxon>
        <taxon>Bacillati</taxon>
        <taxon>Actinomycetota</taxon>
        <taxon>Actinomycetes</taxon>
        <taxon>Pseudonocardiales</taxon>
        <taxon>Pseudonocardiaceae</taxon>
        <taxon>Kutzneria</taxon>
    </lineage>
</organism>
<evidence type="ECO:0000313" key="2">
    <source>
        <dbReference type="Proteomes" id="UP001589810"/>
    </source>
</evidence>
<dbReference type="Proteomes" id="UP001589810">
    <property type="component" value="Unassembled WGS sequence"/>
</dbReference>
<dbReference type="InterPro" id="IPR054284">
    <property type="entry name" value="DUF7019"/>
</dbReference>
<proteinExistence type="predicted"/>